<proteinExistence type="predicted"/>
<organism evidence="1 2">
    <name type="scientific">Clonorchis sinensis</name>
    <name type="common">Chinese liver fluke</name>
    <dbReference type="NCBI Taxonomy" id="79923"/>
    <lineage>
        <taxon>Eukaryota</taxon>
        <taxon>Metazoa</taxon>
        <taxon>Spiralia</taxon>
        <taxon>Lophotrochozoa</taxon>
        <taxon>Platyhelminthes</taxon>
        <taxon>Trematoda</taxon>
        <taxon>Digenea</taxon>
        <taxon>Opisthorchiida</taxon>
        <taxon>Opisthorchiata</taxon>
        <taxon>Opisthorchiidae</taxon>
        <taxon>Clonorchis</taxon>
    </lineage>
</organism>
<reference evidence="1 2" key="1">
    <citation type="journal article" date="2018" name="Biotechnol. Adv.">
        <title>Improved genomic resources and new bioinformatic workflow for the carcinogenic parasite Clonorchis sinensis: Biotechnological implications.</title>
        <authorList>
            <person name="Wang D."/>
            <person name="Korhonen P.K."/>
            <person name="Gasser R.B."/>
            <person name="Young N.D."/>
        </authorList>
    </citation>
    <scope>NUCLEOTIDE SEQUENCE [LARGE SCALE GENOMIC DNA]</scope>
    <source>
        <strain evidence="1">Cs-k2</strain>
    </source>
</reference>
<reference evidence="1 2" key="2">
    <citation type="journal article" date="2021" name="Genomics">
        <title>High-quality reference genome for Clonorchis sinensis.</title>
        <authorList>
            <person name="Young N.D."/>
            <person name="Stroehlein A.J."/>
            <person name="Kinkar L."/>
            <person name="Wang T."/>
            <person name="Sohn W.M."/>
            <person name="Chang B.C.H."/>
            <person name="Kaur P."/>
            <person name="Weisz D."/>
            <person name="Dudchenko O."/>
            <person name="Aiden E.L."/>
            <person name="Korhonen P.K."/>
            <person name="Gasser R.B."/>
        </authorList>
    </citation>
    <scope>NUCLEOTIDE SEQUENCE [LARGE SCALE GENOMIC DNA]</scope>
    <source>
        <strain evidence="1">Cs-k2</strain>
    </source>
</reference>
<keyword evidence="2" id="KW-1185">Reference proteome</keyword>
<dbReference type="AlphaFoldDB" id="A0A8T1LXX8"/>
<evidence type="ECO:0000313" key="2">
    <source>
        <dbReference type="Proteomes" id="UP000286415"/>
    </source>
</evidence>
<protein>
    <submittedName>
        <fullName evidence="1">Uncharacterized protein</fullName>
    </submittedName>
</protein>
<name>A0A8T1LXX8_CLOSI</name>
<dbReference type="OrthoDB" id="10365314at2759"/>
<dbReference type="Proteomes" id="UP000286415">
    <property type="component" value="Unassembled WGS sequence"/>
</dbReference>
<comment type="caution">
    <text evidence="1">The sequence shown here is derived from an EMBL/GenBank/DDBJ whole genome shotgun (WGS) entry which is preliminary data.</text>
</comment>
<sequence length="167" mass="18644">MKPLVNCTNPIILSNRFSGDGNCLASVRRRTNPIYPHPLNSSDRPQSMRVYTIMPQSPGMWQGLLQALDVDELTTYDVCKGIESVLDDVDIPPFGCSQIPKFPKAGEEKSVKLYIAECKNTEAKVSVDIMTKIHKALNVEASLPVNVTIRGKHTDNWRSLVIPTNHR</sequence>
<accession>A0A8T1LXX8</accession>
<evidence type="ECO:0000313" key="1">
    <source>
        <dbReference type="EMBL" id="KAG5441740.1"/>
    </source>
</evidence>
<gene>
    <name evidence="1" type="ORF">CSKR_104848</name>
</gene>
<dbReference type="EMBL" id="NIRI02000076">
    <property type="protein sequence ID" value="KAG5441740.1"/>
    <property type="molecule type" value="Genomic_DNA"/>
</dbReference>